<evidence type="ECO:0000313" key="3">
    <source>
        <dbReference type="EMBL" id="QCT70975.1"/>
    </source>
</evidence>
<accession>A0A4P9C8J0</accession>
<feature type="region of interest" description="Disordered" evidence="1">
    <location>
        <begin position="2125"/>
        <end position="2154"/>
    </location>
</feature>
<dbReference type="EMBL" id="CP029487">
    <property type="protein sequence ID" value="QCT70975.1"/>
    <property type="molecule type" value="Genomic_DNA"/>
</dbReference>
<dbReference type="InterPro" id="IPR008964">
    <property type="entry name" value="Invasin/intimin_cell_adhesion"/>
</dbReference>
<dbReference type="Proteomes" id="UP000218387">
    <property type="component" value="Chromosome"/>
</dbReference>
<keyword evidence="2" id="KW-1133">Transmembrane helix</keyword>
<gene>
    <name evidence="3" type="ORF">CPZ25_006420</name>
</gene>
<keyword evidence="2" id="KW-0472">Membrane</keyword>
<keyword evidence="4" id="KW-1185">Reference proteome</keyword>
<feature type="compositionally biased region" description="Basic and acidic residues" evidence="1">
    <location>
        <begin position="318"/>
        <end position="329"/>
    </location>
</feature>
<feature type="region of interest" description="Disordered" evidence="1">
    <location>
        <begin position="307"/>
        <end position="339"/>
    </location>
</feature>
<dbReference type="KEGG" id="emt:CPZ25_006420"/>
<feature type="region of interest" description="Disordered" evidence="1">
    <location>
        <begin position="1917"/>
        <end position="1936"/>
    </location>
</feature>
<dbReference type="Gene3D" id="2.60.40.1080">
    <property type="match status" value="1"/>
</dbReference>
<evidence type="ECO:0000256" key="2">
    <source>
        <dbReference type="SAM" id="Phobius"/>
    </source>
</evidence>
<reference evidence="3 4" key="1">
    <citation type="submission" date="2018-05" db="EMBL/GenBank/DDBJ databases">
        <title>Genome comparison of Eubacterium sp.</title>
        <authorList>
            <person name="Feng Y."/>
            <person name="Sanchez-Andrea I."/>
            <person name="Stams A.J.M."/>
            <person name="De Vos W.M."/>
        </authorList>
    </citation>
    <scope>NUCLEOTIDE SEQUENCE [LARGE SCALE GENOMIC DNA]</scope>
    <source>
        <strain evidence="3 4">YI</strain>
    </source>
</reference>
<evidence type="ECO:0000256" key="1">
    <source>
        <dbReference type="SAM" id="MobiDB-lite"/>
    </source>
</evidence>
<dbReference type="SUPFAM" id="SSF49373">
    <property type="entry name" value="Invasin/intimin cell-adhesion fragments"/>
    <property type="match status" value="1"/>
</dbReference>
<keyword evidence="2" id="KW-0812">Transmembrane</keyword>
<proteinExistence type="predicted"/>
<sequence length="2202" mass="221836">MNPTVKITLTKTLILVFFALTAFFVLPGRVSAAENKVGDFTVTGDSSGYTYDIDTRTLTVNNGADVTIKNTVPETPTEDKIVVAGDASITLDGVKIDVSDDYNSCAFAVQNNAALNLTLSAGSTNSLTSGSGCAGLNVPENAKLTIESNASSPGTLAANGGYCGAGIGGNSEARSISGAITINGGVISAKGSGGGAGIGGSYTRNDNQAPSSSSGAVTINGGSVTARGDAGAGIGGGYAESFGQETTSSCGAVTINGGTVTAIGGECSAGIGGGYASVLSSPDLPMKTTSEGGAVVITGGSVKATKGVNGRDNIGSGRAREGSSSEKGTETPGTLKNGSGADVSLVTLTLSGDPAANKTIDTLTVGGYTGDAMADATAKKYGIKDMATDAEGKLYLYLPAGDPTEGGLAYATLKDDATNTLYAGSVTGTDGNRSAILAPIDGNIDMSAIGGNLYIWNDGYGIGSSSNLVTKIPYNGNYTLSGTTNNNTVTVMPGYDGGTDGQDGYKTITLNNLNIDVSSNDDGCAFALSGQSGNTSGASVNLMLAAGSANSLKSGFNCAGLAVPDGTSLTIDGSGEMTTSSMDKKEGEGTVYSRGAGIGGDYVNANNGDASSSSGAITINGGSVIAIGSEGAGIGGGYAVNGGDATSSSGAVIITGGSVTATSSLGAGVGGGCVESTGGNASSSGGAVTITGGSITATSSLGAGIGGGYVVTNKGNATSSGGAVTITGGSIDATGGTGAQKIGYGGVLQGSESNNQNPGTLTNGNSADVSLVTLTINGADSQPMATQAIDTLTAGSYKGAETPDATQNIYGIHDVTTDAGGKLYLYLPAEATSQAVSTGATLRGDTTPTLYAGSVTETDGNRSATIAPFDGAIDMSTTTGNAYIWDDGFMYGTSADENAKILYSGNYTLSGGTAETAIKNTVTVMPGYNGETDGQDGYKTITLDGLNIDVSDNINSCAFTLNKKSGDISDASVNFMLAADSVNSLKSGLNCAGLNVPDGASLTVDSDNTNPGSLTAQSTDRRFVFSYGAGIGGGYNGNGGEVTINGGMVTACSNEGTKTAYGAGIGGGHGGAGGKVIINGGTVTAYSSSGATTAYGAGIGGGDKGGAGGSITINGGTVTAYSGKDTMKAYGAGIGGGYDGNGGEVTINGGRVTACSGKNATDAYGAGIGSGYRKGGETTVAINGGTVMACSGKNTTDAYGAGIGGGGEGAGETVIITGGSVKAIGGDGGENIGHGRWNSDSGTLKNGTGDDAKDIYLTTIQTAGISQATDVYPADTPASYGLKDVQTDSAGKLYFYLPANDTSTPETYTTVSLKKGSENGALATGNLWVADNHGNTLQIGNEDTEAAFDANALTYNKIALAPALKRGKTTLAPSAIYYKDASGKWSGDNSNVNAATGYSVIAQTPADINSVYGQKIVKTDYNINPAAPVVTWPTASLTYGQTLSQASLTGGSAKGVDGADLPGEFVWENPDTNPAVADSGITSYTLNFNPTDSTNYSSAQKTDMTVSVNKANGTASVTMASWEYGQTPSDPVPVSATNGTENVSYQYKESTADDTTYTSTKPTMPGHYTVRATFGATTNYNTVTATADFTIREGSYTGLTFEDKTIPYDGKPHSLTVAGTLPQGTTVTYAPQSVTDGGSHTITATISGAGYIEKSMTATLTIEAATPAVTITPAAGQEILIGEPVTLNVAVAGISGDTVTGNVTLNGETQTLENGHAAFSYTPADHQAKTLTADYTPESKSNYTAASTSITLTAGKKTREPITLSDQTKTYGDPAYTLTPTGGSLQDGEAYSYTSDNTSVAQVDQNGQVTIAGAGAAHLTVSLPESSAYQSAQTVMTLTVEKAAITSVTFEDASFKADGQPHSIELTGELPQGVTVAYENNTQTTPGIYKAKAMIDGGQNYQSLTLEATLTITEKPVNPYVPEKPETPDEVSDSIDKLPTPEDYDAMTPEEQEEVKDAVDTVVDSITDLPEEEQAQIPAEDIEKISDLYDKIYKITIHKDTSAAQGLPTHVDEADIQVYGAGMAAQALGGDVKITLTQDLPPDHATLAFTLELYVKRESDTDYQKVDLKTPIVIQFALPESVKADGLTIEHLNPDGSVKETLTPEIKERTLTFLTTSFSNFLFVEQKDPTPPTPTPTPTTTVKPEGNGGETRAESVLKKETGLKNPATGQAVTVGQLGSTAAVLAALAVLTALAIGRKSKKH</sequence>
<name>A0A4P9C8J0_EUBML</name>
<protein>
    <submittedName>
        <fullName evidence="3">Uncharacterized protein</fullName>
    </submittedName>
</protein>
<organism evidence="3 4">
    <name type="scientific">Eubacterium maltosivorans</name>
    <dbReference type="NCBI Taxonomy" id="2041044"/>
    <lineage>
        <taxon>Bacteria</taxon>
        <taxon>Bacillati</taxon>
        <taxon>Bacillota</taxon>
        <taxon>Clostridia</taxon>
        <taxon>Eubacteriales</taxon>
        <taxon>Eubacteriaceae</taxon>
        <taxon>Eubacterium</taxon>
    </lineage>
</organism>
<feature type="transmembrane region" description="Helical" evidence="2">
    <location>
        <begin position="2177"/>
        <end position="2196"/>
    </location>
</feature>
<dbReference type="RefSeq" id="WP_096920000.1">
    <property type="nucleotide sequence ID" value="NZ_CP029487.1"/>
</dbReference>
<evidence type="ECO:0000313" key="4">
    <source>
        <dbReference type="Proteomes" id="UP000218387"/>
    </source>
</evidence>
<dbReference type="Pfam" id="PF18889">
    <property type="entry name" value="Beta_helix_3"/>
    <property type="match status" value="12"/>
</dbReference>